<dbReference type="Proteomes" id="UP000824120">
    <property type="component" value="Chromosome 3"/>
</dbReference>
<dbReference type="EMBL" id="JACXVP010000003">
    <property type="protein sequence ID" value="KAG5619179.1"/>
    <property type="molecule type" value="Genomic_DNA"/>
</dbReference>
<comment type="caution">
    <text evidence="1">The sequence shown here is derived from an EMBL/GenBank/DDBJ whole genome shotgun (WGS) entry which is preliminary data.</text>
</comment>
<organism evidence="1 2">
    <name type="scientific">Solanum commersonii</name>
    <name type="common">Commerson's wild potato</name>
    <name type="synonym">Commerson's nightshade</name>
    <dbReference type="NCBI Taxonomy" id="4109"/>
    <lineage>
        <taxon>Eukaryota</taxon>
        <taxon>Viridiplantae</taxon>
        <taxon>Streptophyta</taxon>
        <taxon>Embryophyta</taxon>
        <taxon>Tracheophyta</taxon>
        <taxon>Spermatophyta</taxon>
        <taxon>Magnoliopsida</taxon>
        <taxon>eudicotyledons</taxon>
        <taxon>Gunneridae</taxon>
        <taxon>Pentapetalae</taxon>
        <taxon>asterids</taxon>
        <taxon>lamiids</taxon>
        <taxon>Solanales</taxon>
        <taxon>Solanaceae</taxon>
        <taxon>Solanoideae</taxon>
        <taxon>Solaneae</taxon>
        <taxon>Solanum</taxon>
    </lineage>
</organism>
<name>A0A9J6A4F3_SOLCO</name>
<accession>A0A9J6A4F3</accession>
<evidence type="ECO:0000313" key="2">
    <source>
        <dbReference type="Proteomes" id="UP000824120"/>
    </source>
</evidence>
<sequence>MKGIVVIKCLNQKYSKSGATNRGQQSNSKEMYGMLLKIIITKNRSLQDILILFRAPKKNNAKKS</sequence>
<proteinExistence type="predicted"/>
<keyword evidence="2" id="KW-1185">Reference proteome</keyword>
<evidence type="ECO:0000313" key="1">
    <source>
        <dbReference type="EMBL" id="KAG5619179.1"/>
    </source>
</evidence>
<protein>
    <submittedName>
        <fullName evidence="1">Uncharacterized protein</fullName>
    </submittedName>
</protein>
<reference evidence="1 2" key="1">
    <citation type="submission" date="2020-09" db="EMBL/GenBank/DDBJ databases">
        <title>De no assembly of potato wild relative species, Solanum commersonii.</title>
        <authorList>
            <person name="Cho K."/>
        </authorList>
    </citation>
    <scope>NUCLEOTIDE SEQUENCE [LARGE SCALE GENOMIC DNA]</scope>
    <source>
        <strain evidence="1">LZ3.2</strain>
        <tissue evidence="1">Leaf</tissue>
    </source>
</reference>
<dbReference type="AlphaFoldDB" id="A0A9J6A4F3"/>
<gene>
    <name evidence="1" type="ORF">H5410_019003</name>
</gene>